<keyword evidence="2" id="KW-0169">Cobalamin biosynthesis</keyword>
<keyword evidence="3" id="KW-0560">Oxidoreductase</keyword>
<dbReference type="UniPathway" id="UPA00148"/>
<dbReference type="AlphaFoldDB" id="A0A5B8FI26"/>
<reference evidence="4 5" key="1">
    <citation type="submission" date="2019-06" db="EMBL/GenBank/DDBJ databases">
        <title>Genome sequence of Rhodobacteraceae bacterium D4M1.</title>
        <authorList>
            <person name="Cao J."/>
        </authorList>
    </citation>
    <scope>NUCLEOTIDE SEQUENCE [LARGE SCALE GENOMIC DNA]</scope>
    <source>
        <strain evidence="4 5">D4M1</strain>
    </source>
</reference>
<dbReference type="RefSeq" id="WP_138574221.1">
    <property type="nucleotide sequence ID" value="NZ_CP040818.1"/>
</dbReference>
<proteinExistence type="predicted"/>
<evidence type="ECO:0000256" key="2">
    <source>
        <dbReference type="ARBA" id="ARBA00022573"/>
    </source>
</evidence>
<evidence type="ECO:0000313" key="5">
    <source>
        <dbReference type="Proteomes" id="UP000305888"/>
    </source>
</evidence>
<organism evidence="4 5">
    <name type="scientific">Paroceanicella profunda</name>
    <dbReference type="NCBI Taxonomy" id="2579971"/>
    <lineage>
        <taxon>Bacteria</taxon>
        <taxon>Pseudomonadati</taxon>
        <taxon>Pseudomonadota</taxon>
        <taxon>Alphaproteobacteria</taxon>
        <taxon>Rhodobacterales</taxon>
        <taxon>Paracoccaceae</taxon>
        <taxon>Paroceanicella</taxon>
    </lineage>
</organism>
<dbReference type="GO" id="GO:0009236">
    <property type="term" value="P:cobalamin biosynthetic process"/>
    <property type="evidence" value="ECO:0007669"/>
    <property type="project" value="UniProtKB-UniPathway"/>
</dbReference>
<keyword evidence="5" id="KW-1185">Reference proteome</keyword>
<protein>
    <submittedName>
        <fullName evidence="4">Precorrin-6A/cobalt-precorrin-6A reductase</fullName>
    </submittedName>
</protein>
<dbReference type="GO" id="GO:0016994">
    <property type="term" value="F:precorrin-6A reductase activity"/>
    <property type="evidence" value="ECO:0007669"/>
    <property type="project" value="InterPro"/>
</dbReference>
<dbReference type="PROSITE" id="PS51014">
    <property type="entry name" value="COBK_CBIJ"/>
    <property type="match status" value="1"/>
</dbReference>
<dbReference type="OrthoDB" id="5183775at2"/>
<accession>A0A5B8FI26</accession>
<dbReference type="PANTHER" id="PTHR36925">
    <property type="entry name" value="COBALT-PRECORRIN-6A REDUCTASE"/>
    <property type="match status" value="1"/>
</dbReference>
<dbReference type="Pfam" id="PF02571">
    <property type="entry name" value="CbiJ"/>
    <property type="match status" value="1"/>
</dbReference>
<sequence>MRATQDRGILLLGGAREAEDLAAALSAGPGAGALLIRPPGLRGTGFDTPATSLPPGDVSGRARLGRGCAAVVIATHPFDAAGTASGVAVARALGLPALRLLRPAWRPGPGDGWQQVETAGAAAEAAAGRGARRVFLAVGRDRLAPFAAALPEAELFVRVLGPGPLLARGQVLEAPGPFTAAGEAELFARLGVDLVVARNTGGAGGWPKLAAARALGLPAILLAQPAPPPGLARAATVAAAVRWISGKLGVEIPPGVA</sequence>
<gene>
    <name evidence="4" type="ORF">FDP22_12915</name>
</gene>
<dbReference type="PANTHER" id="PTHR36925:SF1">
    <property type="entry name" value="COBALT-PRECORRIN-6A REDUCTASE"/>
    <property type="match status" value="1"/>
</dbReference>
<dbReference type="KEGG" id="ppru:FDP22_12915"/>
<evidence type="ECO:0000256" key="3">
    <source>
        <dbReference type="ARBA" id="ARBA00023002"/>
    </source>
</evidence>
<comment type="pathway">
    <text evidence="1">Cofactor biosynthesis; adenosylcobalamin biosynthesis.</text>
</comment>
<evidence type="ECO:0000256" key="1">
    <source>
        <dbReference type="ARBA" id="ARBA00004953"/>
    </source>
</evidence>
<name>A0A5B8FI26_9RHOB</name>
<evidence type="ECO:0000313" key="4">
    <source>
        <dbReference type="EMBL" id="QDL92608.1"/>
    </source>
</evidence>
<dbReference type="Proteomes" id="UP000305888">
    <property type="component" value="Chromosome"/>
</dbReference>
<dbReference type="InterPro" id="IPR003723">
    <property type="entry name" value="Precorrin-6x_reduct"/>
</dbReference>
<dbReference type="EMBL" id="CP040818">
    <property type="protein sequence ID" value="QDL92608.1"/>
    <property type="molecule type" value="Genomic_DNA"/>
</dbReference>